<accession>A0A0A8Z6R6</accession>
<protein>
    <submittedName>
        <fullName evidence="1">Uncharacterized protein</fullName>
    </submittedName>
</protein>
<organism evidence="1">
    <name type="scientific">Arundo donax</name>
    <name type="common">Giant reed</name>
    <name type="synonym">Donax arundinaceus</name>
    <dbReference type="NCBI Taxonomy" id="35708"/>
    <lineage>
        <taxon>Eukaryota</taxon>
        <taxon>Viridiplantae</taxon>
        <taxon>Streptophyta</taxon>
        <taxon>Embryophyta</taxon>
        <taxon>Tracheophyta</taxon>
        <taxon>Spermatophyta</taxon>
        <taxon>Magnoliopsida</taxon>
        <taxon>Liliopsida</taxon>
        <taxon>Poales</taxon>
        <taxon>Poaceae</taxon>
        <taxon>PACMAD clade</taxon>
        <taxon>Arundinoideae</taxon>
        <taxon>Arundineae</taxon>
        <taxon>Arundo</taxon>
    </lineage>
</organism>
<reference evidence="1" key="2">
    <citation type="journal article" date="2015" name="Data Brief">
        <title>Shoot transcriptome of the giant reed, Arundo donax.</title>
        <authorList>
            <person name="Barrero R.A."/>
            <person name="Guerrero F.D."/>
            <person name="Moolhuijzen P."/>
            <person name="Goolsby J.A."/>
            <person name="Tidwell J."/>
            <person name="Bellgard S.E."/>
            <person name="Bellgard M.I."/>
        </authorList>
    </citation>
    <scope>NUCLEOTIDE SEQUENCE</scope>
    <source>
        <tissue evidence="1">Shoot tissue taken approximately 20 cm above the soil surface</tissue>
    </source>
</reference>
<reference evidence="1" key="1">
    <citation type="submission" date="2014-09" db="EMBL/GenBank/DDBJ databases">
        <authorList>
            <person name="Magalhaes I.L.F."/>
            <person name="Oliveira U."/>
            <person name="Santos F.R."/>
            <person name="Vidigal T.H.D.A."/>
            <person name="Brescovit A.D."/>
            <person name="Santos A.J."/>
        </authorList>
    </citation>
    <scope>NUCLEOTIDE SEQUENCE</scope>
    <source>
        <tissue evidence="1">Shoot tissue taken approximately 20 cm above the soil surface</tissue>
    </source>
</reference>
<name>A0A0A8Z6R6_ARUDO</name>
<proteinExistence type="predicted"/>
<dbReference type="AlphaFoldDB" id="A0A0A8Z6R6"/>
<evidence type="ECO:0000313" key="1">
    <source>
        <dbReference type="EMBL" id="JAD33378.1"/>
    </source>
</evidence>
<sequence>MHQFLHAVPTYDVINP</sequence>
<dbReference type="EMBL" id="GBRH01264517">
    <property type="protein sequence ID" value="JAD33378.1"/>
    <property type="molecule type" value="Transcribed_RNA"/>
</dbReference>